<evidence type="ECO:0000256" key="9">
    <source>
        <dbReference type="SAM" id="MobiDB-lite"/>
    </source>
</evidence>
<dbReference type="GO" id="GO:0055085">
    <property type="term" value="P:transmembrane transport"/>
    <property type="evidence" value="ECO:0007669"/>
    <property type="project" value="InterPro"/>
</dbReference>
<evidence type="ECO:0000256" key="5">
    <source>
        <dbReference type="ARBA" id="ARBA00022692"/>
    </source>
</evidence>
<feature type="transmembrane region" description="Helical" evidence="8">
    <location>
        <begin position="51"/>
        <end position="72"/>
    </location>
</feature>
<feature type="transmembrane region" description="Helical" evidence="8">
    <location>
        <begin position="429"/>
        <end position="448"/>
    </location>
</feature>
<dbReference type="PROSITE" id="PS50928">
    <property type="entry name" value="ABC_TM1"/>
    <property type="match status" value="2"/>
</dbReference>
<feature type="domain" description="ABC transmembrane type-1" evidence="10">
    <location>
        <begin position="384"/>
        <end position="582"/>
    </location>
</feature>
<evidence type="ECO:0000256" key="3">
    <source>
        <dbReference type="ARBA" id="ARBA00022475"/>
    </source>
</evidence>
<evidence type="ECO:0000256" key="6">
    <source>
        <dbReference type="ARBA" id="ARBA00022989"/>
    </source>
</evidence>
<dbReference type="CDD" id="cd06261">
    <property type="entry name" value="TM_PBP2"/>
    <property type="match status" value="2"/>
</dbReference>
<evidence type="ECO:0000256" key="7">
    <source>
        <dbReference type="ARBA" id="ARBA00023136"/>
    </source>
</evidence>
<dbReference type="PANTHER" id="PTHR43357">
    <property type="entry name" value="INNER MEMBRANE ABC TRANSPORTER PERMEASE PROTEIN YDCV"/>
    <property type="match status" value="1"/>
</dbReference>
<evidence type="ECO:0000256" key="1">
    <source>
        <dbReference type="ARBA" id="ARBA00004429"/>
    </source>
</evidence>
<keyword evidence="5 8" id="KW-0812">Transmembrane</keyword>
<keyword evidence="4" id="KW-0997">Cell inner membrane</keyword>
<evidence type="ECO:0000259" key="10">
    <source>
        <dbReference type="PROSITE" id="PS50928"/>
    </source>
</evidence>
<dbReference type="RefSeq" id="WP_420826923.1">
    <property type="nucleotide sequence ID" value="NZ_BAABAG010000006.1"/>
</dbReference>
<dbReference type="Gene3D" id="1.10.3720.10">
    <property type="entry name" value="MetI-like"/>
    <property type="match status" value="2"/>
</dbReference>
<comment type="similarity">
    <text evidence="8">Belongs to the binding-protein-dependent transport system permease family.</text>
</comment>
<dbReference type="Pfam" id="PF00528">
    <property type="entry name" value="BPD_transp_1"/>
    <property type="match status" value="1"/>
</dbReference>
<keyword evidence="7 8" id="KW-0472">Membrane</keyword>
<feature type="transmembrane region" description="Helical" evidence="8">
    <location>
        <begin position="326"/>
        <end position="349"/>
    </location>
</feature>
<evidence type="ECO:0000256" key="2">
    <source>
        <dbReference type="ARBA" id="ARBA00022448"/>
    </source>
</evidence>
<keyword evidence="2 8" id="KW-0813">Transport</keyword>
<organism evidence="11 12">
    <name type="scientific">Micrococcus endophyticus</name>
    <dbReference type="NCBI Taxonomy" id="455343"/>
    <lineage>
        <taxon>Bacteria</taxon>
        <taxon>Bacillati</taxon>
        <taxon>Actinomycetota</taxon>
        <taxon>Actinomycetes</taxon>
        <taxon>Micrococcales</taxon>
        <taxon>Micrococcaceae</taxon>
        <taxon>Micrococcus</taxon>
    </lineage>
</organism>
<keyword evidence="12" id="KW-1185">Reference proteome</keyword>
<dbReference type="InterPro" id="IPR000515">
    <property type="entry name" value="MetI-like"/>
</dbReference>
<feature type="transmembrane region" description="Helical" evidence="8">
    <location>
        <begin position="140"/>
        <end position="161"/>
    </location>
</feature>
<dbReference type="InterPro" id="IPR035906">
    <property type="entry name" value="MetI-like_sf"/>
</dbReference>
<accession>A0A7W9JL20</accession>
<feature type="transmembrane region" description="Helical" evidence="8">
    <location>
        <begin position="561"/>
        <end position="582"/>
    </location>
</feature>
<comment type="caution">
    <text evidence="11">The sequence shown here is derived from an EMBL/GenBank/DDBJ whole genome shotgun (WGS) entry which is preliminary data.</text>
</comment>
<feature type="transmembrane region" description="Helical" evidence="8">
    <location>
        <begin position="511"/>
        <end position="529"/>
    </location>
</feature>
<keyword evidence="3" id="KW-1003">Cell membrane</keyword>
<feature type="transmembrane region" description="Helical" evidence="8">
    <location>
        <begin position="283"/>
        <end position="305"/>
    </location>
</feature>
<dbReference type="EMBL" id="JACHMW010000001">
    <property type="protein sequence ID" value="MBB5849845.1"/>
    <property type="molecule type" value="Genomic_DNA"/>
</dbReference>
<dbReference type="Proteomes" id="UP000567246">
    <property type="component" value="Unassembled WGS sequence"/>
</dbReference>
<comment type="subcellular location">
    <subcellularLocation>
        <location evidence="1">Cell inner membrane</location>
        <topology evidence="1">Multi-pass membrane protein</topology>
    </subcellularLocation>
    <subcellularLocation>
        <location evidence="8">Cell membrane</location>
        <topology evidence="8">Multi-pass membrane protein</topology>
    </subcellularLocation>
</comment>
<sequence>MDGPARGSGLLTGGLTSLPAPVGGPGAPSDAPGPAASGGRRRRRTAGGDGIGAWWLLAAVVPVAFLLVFFAWPVGAMLWRGVSAEGVLDLGAFAEVLGRERTWRIVGQTLGMAAAGTVLAVALGLPAAFVLHRRAFPGRAALRAVITVPFVLPTVVVGVAFRALLAPGGPFGWTGLDQSTAAVVLAMVFFNVSVVVRQVGALWASLDPRQAEAARTLGSSGWRAFRTVTLPQLAPALASSAALVFLFCASAFGIVQTLGRPGVGTLESEIWVQTVVYFDLRTAAVFSTLQFLVVLAAVLVSGATARRTRRALRLRDAPVRRLTRADAAPVAVTLATALLVLAPLATLLVRSFHSSEGWGLRNYRLLASSPGAGFSGGVTPAQALEHSLRIALDATLLTLLIGVPLALLLTRPVRSAAGRRAQRGLDGALLLPLGVSAVTVGFGFVVSLRAEAPALAASGALVPIAQAVVALPLVVRSLVPVLGAVDPRLREAARTLGAGPLRVLATVDGPFLLRGLGVAAGFAFAVSLGEFGATSFLSSPDYQTLPLLIVKLLGRPGADNYGMALAAATVLAVLSAGTMMACERLGPRAAASRGGI</sequence>
<evidence type="ECO:0000313" key="12">
    <source>
        <dbReference type="Proteomes" id="UP000567246"/>
    </source>
</evidence>
<dbReference type="GO" id="GO:0005886">
    <property type="term" value="C:plasma membrane"/>
    <property type="evidence" value="ECO:0007669"/>
    <property type="project" value="UniProtKB-SubCell"/>
</dbReference>
<name>A0A7W9JL20_9MICC</name>
<keyword evidence="6 8" id="KW-1133">Transmembrane helix</keyword>
<evidence type="ECO:0000313" key="11">
    <source>
        <dbReference type="EMBL" id="MBB5849845.1"/>
    </source>
</evidence>
<evidence type="ECO:0000256" key="4">
    <source>
        <dbReference type="ARBA" id="ARBA00022519"/>
    </source>
</evidence>
<feature type="domain" description="ABC transmembrane type-1" evidence="10">
    <location>
        <begin position="106"/>
        <end position="301"/>
    </location>
</feature>
<proteinExistence type="inferred from homology"/>
<feature type="transmembrane region" description="Helical" evidence="8">
    <location>
        <begin position="181"/>
        <end position="206"/>
    </location>
</feature>
<feature type="region of interest" description="Disordered" evidence="9">
    <location>
        <begin position="20"/>
        <end position="44"/>
    </location>
</feature>
<dbReference type="SUPFAM" id="SSF161098">
    <property type="entry name" value="MetI-like"/>
    <property type="match status" value="2"/>
</dbReference>
<dbReference type="PANTHER" id="PTHR43357:SF4">
    <property type="entry name" value="INNER MEMBRANE ABC TRANSPORTER PERMEASE PROTEIN YDCV"/>
    <property type="match status" value="1"/>
</dbReference>
<feature type="compositionally biased region" description="Low complexity" evidence="9">
    <location>
        <begin position="20"/>
        <end position="38"/>
    </location>
</feature>
<feature type="transmembrane region" description="Helical" evidence="8">
    <location>
        <begin position="233"/>
        <end position="255"/>
    </location>
</feature>
<dbReference type="AlphaFoldDB" id="A0A7W9JL20"/>
<feature type="transmembrane region" description="Helical" evidence="8">
    <location>
        <begin position="454"/>
        <end position="475"/>
    </location>
</feature>
<feature type="transmembrane region" description="Helical" evidence="8">
    <location>
        <begin position="390"/>
        <end position="409"/>
    </location>
</feature>
<protein>
    <submittedName>
        <fullName evidence="11">Thiamine transport system permease protein</fullName>
    </submittedName>
</protein>
<reference evidence="11 12" key="1">
    <citation type="submission" date="2020-08" db="EMBL/GenBank/DDBJ databases">
        <title>Sequencing the genomes of 1000 actinobacteria strains.</title>
        <authorList>
            <person name="Klenk H.-P."/>
        </authorList>
    </citation>
    <scope>NUCLEOTIDE SEQUENCE [LARGE SCALE GENOMIC DNA]</scope>
    <source>
        <strain evidence="11 12">DSM 17945</strain>
    </source>
</reference>
<evidence type="ECO:0000256" key="8">
    <source>
        <dbReference type="RuleBase" id="RU363032"/>
    </source>
</evidence>
<feature type="transmembrane region" description="Helical" evidence="8">
    <location>
        <begin position="110"/>
        <end position="131"/>
    </location>
</feature>
<gene>
    <name evidence="11" type="ORF">HDA33_002409</name>
</gene>